<feature type="compositionally biased region" description="Basic and acidic residues" evidence="1">
    <location>
        <begin position="1"/>
        <end position="17"/>
    </location>
</feature>
<gene>
    <name evidence="2" type="ORF">ALC57_18909</name>
</gene>
<organism evidence="2 3">
    <name type="scientific">Trachymyrmex cornetzi</name>
    <dbReference type="NCBI Taxonomy" id="471704"/>
    <lineage>
        <taxon>Eukaryota</taxon>
        <taxon>Metazoa</taxon>
        <taxon>Ecdysozoa</taxon>
        <taxon>Arthropoda</taxon>
        <taxon>Hexapoda</taxon>
        <taxon>Insecta</taxon>
        <taxon>Pterygota</taxon>
        <taxon>Neoptera</taxon>
        <taxon>Endopterygota</taxon>
        <taxon>Hymenoptera</taxon>
        <taxon>Apocrita</taxon>
        <taxon>Aculeata</taxon>
        <taxon>Formicoidea</taxon>
        <taxon>Formicidae</taxon>
        <taxon>Myrmicinae</taxon>
        <taxon>Trachymyrmex</taxon>
    </lineage>
</organism>
<dbReference type="STRING" id="471704.A0A195D7V0"/>
<dbReference type="AlphaFoldDB" id="A0A195D7V0"/>
<reference evidence="2 3" key="1">
    <citation type="submission" date="2015-09" db="EMBL/GenBank/DDBJ databases">
        <title>Trachymyrmex cornetzi WGS genome.</title>
        <authorList>
            <person name="Nygaard S."/>
            <person name="Hu H."/>
            <person name="Boomsma J."/>
            <person name="Zhang G."/>
        </authorList>
    </citation>
    <scope>NUCLEOTIDE SEQUENCE [LARGE SCALE GENOMIC DNA]</scope>
    <source>
        <strain evidence="2">Tcor2-1</strain>
        <tissue evidence="2">Whole body</tissue>
    </source>
</reference>
<sequence>MHEDHCPRGIKMEERMPSKPSGQYGSSDRLGLEIDLGKNPPVASSPSLLLLLPATFLSSTSSSRSRRWSPLTAVGRRWPLRRTPVFAFVLAKKDQVPWRGCEKLFRSVSLAWSGSSGRREEEESEEDDEEEEDEEDDEEEEENEAKEKSNGKRKRKDEKTTTTVRWWSCLLKNRLFIQYTELLL</sequence>
<evidence type="ECO:0000313" key="2">
    <source>
        <dbReference type="EMBL" id="KYN08943.1"/>
    </source>
</evidence>
<evidence type="ECO:0000256" key="1">
    <source>
        <dbReference type="SAM" id="MobiDB-lite"/>
    </source>
</evidence>
<feature type="region of interest" description="Disordered" evidence="1">
    <location>
        <begin position="116"/>
        <end position="162"/>
    </location>
</feature>
<evidence type="ECO:0000313" key="3">
    <source>
        <dbReference type="Proteomes" id="UP000078492"/>
    </source>
</evidence>
<protein>
    <submittedName>
        <fullName evidence="2">Uncharacterized protein</fullName>
    </submittedName>
</protein>
<feature type="compositionally biased region" description="Acidic residues" evidence="1">
    <location>
        <begin position="122"/>
        <end position="144"/>
    </location>
</feature>
<keyword evidence="3" id="KW-1185">Reference proteome</keyword>
<accession>A0A195D7V0</accession>
<name>A0A195D7V0_9HYME</name>
<proteinExistence type="predicted"/>
<feature type="region of interest" description="Disordered" evidence="1">
    <location>
        <begin position="1"/>
        <end position="32"/>
    </location>
</feature>
<dbReference type="Proteomes" id="UP000078492">
    <property type="component" value="Unassembled WGS sequence"/>
</dbReference>
<dbReference type="EMBL" id="KQ981153">
    <property type="protein sequence ID" value="KYN08943.1"/>
    <property type="molecule type" value="Genomic_DNA"/>
</dbReference>